<comment type="similarity">
    <text evidence="3 12">Belongs to the NAC-beta family.</text>
</comment>
<evidence type="ECO:0000313" key="15">
    <source>
        <dbReference type="EMBL" id="KAI3402787.1"/>
    </source>
</evidence>
<keyword evidence="8 12" id="KW-0805">Transcription regulation</keyword>
<evidence type="ECO:0000256" key="3">
    <source>
        <dbReference type="ARBA" id="ARBA00005296"/>
    </source>
</evidence>
<keyword evidence="6" id="KW-0678">Repressor</keyword>
<keyword evidence="5" id="KW-0813">Transport</keyword>
<dbReference type="Pfam" id="PF01849">
    <property type="entry name" value="NAC"/>
    <property type="match status" value="1"/>
</dbReference>
<dbReference type="SMART" id="SM01407">
    <property type="entry name" value="NAC"/>
    <property type="match status" value="1"/>
</dbReference>
<name>A0AAI9STK6_9ASCO</name>
<evidence type="ECO:0000256" key="5">
    <source>
        <dbReference type="ARBA" id="ARBA00022448"/>
    </source>
</evidence>
<evidence type="ECO:0000256" key="2">
    <source>
        <dbReference type="ARBA" id="ARBA00004496"/>
    </source>
</evidence>
<evidence type="ECO:0000256" key="10">
    <source>
        <dbReference type="ARBA" id="ARBA00023242"/>
    </source>
</evidence>
<reference evidence="15" key="1">
    <citation type="journal article" date="2022" name="DNA Res.">
        <title>Genome analysis of five recently described species of the CUG-Ser clade uncovers Candida theae as a new hybrid lineage with pathogenic potential in the Candida parapsilosis species complex.</title>
        <authorList>
            <person name="Mixao V."/>
            <person name="Del Olmo V."/>
            <person name="Hegedusova E."/>
            <person name="Saus E."/>
            <person name="Pryszcz L."/>
            <person name="Cillingova A."/>
            <person name="Nosek J."/>
            <person name="Gabaldon T."/>
        </authorList>
    </citation>
    <scope>NUCLEOTIDE SEQUENCE</scope>
    <source>
        <strain evidence="15">CBS 10844</strain>
    </source>
</reference>
<dbReference type="EMBL" id="JAHUZD010000141">
    <property type="protein sequence ID" value="KAI3402787.1"/>
    <property type="molecule type" value="Genomic_DNA"/>
</dbReference>
<dbReference type="GeneID" id="73382076"/>
<dbReference type="InterPro" id="IPR002715">
    <property type="entry name" value="Nas_poly-pep-assoc_cplx_dom"/>
</dbReference>
<evidence type="ECO:0000259" key="14">
    <source>
        <dbReference type="PROSITE" id="PS51151"/>
    </source>
</evidence>
<gene>
    <name evidence="15" type="ORF">KGF56_004461</name>
</gene>
<dbReference type="RefSeq" id="XP_049178534.1">
    <property type="nucleotide sequence ID" value="XM_049325902.1"/>
</dbReference>
<comment type="subunit">
    <text evidence="11">Part of the nascent polypeptide-associated complex (NAC), consisting of EGD2 and EGD1. NAC associates with ribosomes via EGD1.</text>
</comment>
<proteinExistence type="inferred from homology"/>
<dbReference type="FunFam" id="2.20.70.30:FF:000001">
    <property type="entry name" value="Transcription factor BTF3 homolog"/>
    <property type="match status" value="1"/>
</dbReference>
<organism evidence="15 16">
    <name type="scientific">Candida oxycetoniae</name>
    <dbReference type="NCBI Taxonomy" id="497107"/>
    <lineage>
        <taxon>Eukaryota</taxon>
        <taxon>Fungi</taxon>
        <taxon>Dikarya</taxon>
        <taxon>Ascomycota</taxon>
        <taxon>Saccharomycotina</taxon>
        <taxon>Pichiomycetes</taxon>
        <taxon>Debaryomycetaceae</taxon>
        <taxon>Candida/Lodderomyces clade</taxon>
        <taxon>Candida</taxon>
    </lineage>
</organism>
<dbReference type="PROSITE" id="PS51151">
    <property type="entry name" value="NAC_AB"/>
    <property type="match status" value="1"/>
</dbReference>
<evidence type="ECO:0000256" key="6">
    <source>
        <dbReference type="ARBA" id="ARBA00022491"/>
    </source>
</evidence>
<accession>A0AAI9STK6</accession>
<evidence type="ECO:0000256" key="8">
    <source>
        <dbReference type="ARBA" id="ARBA00023015"/>
    </source>
</evidence>
<dbReference type="AlphaFoldDB" id="A0AAI9STK6"/>
<dbReference type="GO" id="GO:0015031">
    <property type="term" value="P:protein transport"/>
    <property type="evidence" value="ECO:0007669"/>
    <property type="project" value="UniProtKB-KW"/>
</dbReference>
<protein>
    <recommendedName>
        <fullName evidence="4 12">Nascent polypeptide-associated complex subunit beta</fullName>
    </recommendedName>
</protein>
<keyword evidence="7" id="KW-0653">Protein transport</keyword>
<dbReference type="InterPro" id="IPR038187">
    <property type="entry name" value="NAC_A/B_dom_sf"/>
</dbReference>
<dbReference type="Gene3D" id="2.20.70.30">
    <property type="entry name" value="Nascent polypeptide-associated complex domain"/>
    <property type="match status" value="1"/>
</dbReference>
<feature type="region of interest" description="Disordered" evidence="13">
    <location>
        <begin position="124"/>
        <end position="163"/>
    </location>
</feature>
<evidence type="ECO:0000256" key="11">
    <source>
        <dbReference type="ARBA" id="ARBA00025826"/>
    </source>
</evidence>
<sequence>MPVDPEKLAKLQKSTAKKVGGSRVKAKKVIKTEQDDTKLIEALGKLKATKIEGVEEANFFKDDGKVLHFNRVGVQGAPASNTFAFTGYPQEKNITQLIPQILPQLGAENLEILRQLAEQIQAGKTPKDLGTAASAGASEAAGLNEEGNDDIPDLVDQKFDDVE</sequence>
<feature type="compositionally biased region" description="Low complexity" evidence="13">
    <location>
        <begin position="129"/>
        <end position="145"/>
    </location>
</feature>
<keyword evidence="10" id="KW-0539">Nucleus</keyword>
<evidence type="ECO:0000256" key="1">
    <source>
        <dbReference type="ARBA" id="ARBA00002302"/>
    </source>
</evidence>
<comment type="caution">
    <text evidence="15">The sequence shown here is derived from an EMBL/GenBank/DDBJ whole genome shotgun (WGS) entry which is preliminary data.</text>
</comment>
<keyword evidence="9 12" id="KW-0804">Transcription</keyword>
<dbReference type="Proteomes" id="UP001202479">
    <property type="component" value="Unassembled WGS sequence"/>
</dbReference>
<evidence type="ECO:0000256" key="13">
    <source>
        <dbReference type="SAM" id="MobiDB-lite"/>
    </source>
</evidence>
<evidence type="ECO:0000256" key="7">
    <source>
        <dbReference type="ARBA" id="ARBA00022927"/>
    </source>
</evidence>
<feature type="domain" description="NAC-A/B" evidence="14">
    <location>
        <begin position="33"/>
        <end position="98"/>
    </location>
</feature>
<evidence type="ECO:0000256" key="4">
    <source>
        <dbReference type="ARBA" id="ARBA00022192"/>
    </source>
</evidence>
<comment type="subcellular location">
    <subcellularLocation>
        <location evidence="2">Cytoplasm</location>
    </subcellularLocation>
</comment>
<evidence type="ECO:0000256" key="12">
    <source>
        <dbReference type="RuleBase" id="RU361272"/>
    </source>
</evidence>
<keyword evidence="16" id="KW-1185">Reference proteome</keyword>
<dbReference type="GO" id="GO:0006613">
    <property type="term" value="P:cotranslational protein targeting to membrane"/>
    <property type="evidence" value="ECO:0007669"/>
    <property type="project" value="UniProtKB-ARBA"/>
</dbReference>
<evidence type="ECO:0000313" key="16">
    <source>
        <dbReference type="Proteomes" id="UP001202479"/>
    </source>
</evidence>
<comment type="function">
    <text evidence="1">Component of the nascent polypeptide-associated complex (NAC), a dynamic component of the ribosomal exit tunnel, protecting the emerging polypeptides from interaction with other cytoplasmic proteins to ensure appropriate nascent protein targeting. The NAC complex also promotes mitochondrial protein import by enhancing productive ribosome interactions with the outer mitochondrial membrane and blocks the inappropriate interaction of ribosomes translating non-secretory nascent polypeptides with translocation sites in the membrane of the endoplasmic reticulum. EGD1 may act as a transcription factor that exert a negative effect on the expression of several genes that are transcribed by RNA polymerase II.</text>
</comment>
<dbReference type="PANTHER" id="PTHR10351">
    <property type="entry name" value="TRANSCRIPTION FACTOR BTF3 FAMILY MEMBER"/>
    <property type="match status" value="1"/>
</dbReference>
<dbReference type="InterPro" id="IPR039370">
    <property type="entry name" value="BTF3"/>
</dbReference>
<evidence type="ECO:0000256" key="9">
    <source>
        <dbReference type="ARBA" id="ARBA00023163"/>
    </source>
</evidence>
<dbReference type="GO" id="GO:0005854">
    <property type="term" value="C:nascent polypeptide-associated complex"/>
    <property type="evidence" value="ECO:0007669"/>
    <property type="project" value="UniProtKB-ARBA"/>
</dbReference>
<dbReference type="CDD" id="cd22055">
    <property type="entry name" value="NAC_BTF3"/>
    <property type="match status" value="1"/>
</dbReference>